<feature type="compositionally biased region" description="Low complexity" evidence="1">
    <location>
        <begin position="118"/>
        <end position="141"/>
    </location>
</feature>
<sequence>MDSVKRALNKGMDKATNPKDEPQVINKSSQSQSHALNMNPNLTDRHPSLTGSGGGGFDQQRDHVVGEMPQPGSGQRSVGSTGAGINTSDRRAVNQHARDMGYGPGTQPCYSGTEPQLGGLHRGSVGSVGSSGSADSSSGIVEGVGMGMQSHGRYEHRQPSLQEQRRGERMGWDIGEHFDV</sequence>
<evidence type="ECO:0000256" key="1">
    <source>
        <dbReference type="SAM" id="MobiDB-lite"/>
    </source>
</evidence>
<gene>
    <name evidence="2" type="ORF">QR685DRAFT_434916</name>
</gene>
<dbReference type="Proteomes" id="UP001451303">
    <property type="component" value="Unassembled WGS sequence"/>
</dbReference>
<organism evidence="2 3">
    <name type="scientific">Neurospora intermedia</name>
    <dbReference type="NCBI Taxonomy" id="5142"/>
    <lineage>
        <taxon>Eukaryota</taxon>
        <taxon>Fungi</taxon>
        <taxon>Dikarya</taxon>
        <taxon>Ascomycota</taxon>
        <taxon>Pezizomycotina</taxon>
        <taxon>Sordariomycetes</taxon>
        <taxon>Sordariomycetidae</taxon>
        <taxon>Sordariales</taxon>
        <taxon>Sordariaceae</taxon>
        <taxon>Neurospora</taxon>
    </lineage>
</organism>
<reference evidence="2 3" key="1">
    <citation type="submission" date="2023-09" db="EMBL/GenBank/DDBJ databases">
        <title>Multi-omics analysis of a traditional fermented food reveals byproduct-associated fungal strains for waste-to-food upcycling.</title>
        <authorList>
            <consortium name="Lawrence Berkeley National Laboratory"/>
            <person name="Rekdal V.M."/>
            <person name="Villalobos-Escobedo J.M."/>
            <person name="Rodriguez-Valeron N."/>
            <person name="Garcia M.O."/>
            <person name="Vasquez D.P."/>
            <person name="Damayanti I."/>
            <person name="Sorensen P.M."/>
            <person name="Baidoo E.E."/>
            <person name="De Carvalho A.C."/>
            <person name="Riley R."/>
            <person name="Lipzen A."/>
            <person name="He G."/>
            <person name="Yan M."/>
            <person name="Haridas S."/>
            <person name="Daum C."/>
            <person name="Yoshinaga Y."/>
            <person name="Ng V."/>
            <person name="Grigoriev I.V."/>
            <person name="Munk R."/>
            <person name="Nuraida L."/>
            <person name="Wijaya C.H."/>
            <person name="Morales P.-C."/>
            <person name="Keasling J.D."/>
        </authorList>
    </citation>
    <scope>NUCLEOTIDE SEQUENCE [LARGE SCALE GENOMIC DNA]</scope>
    <source>
        <strain evidence="2 3">FGSC 2613</strain>
    </source>
</reference>
<feature type="compositionally biased region" description="Polar residues" evidence="1">
    <location>
        <begin position="25"/>
        <end position="42"/>
    </location>
</feature>
<feature type="compositionally biased region" description="Basic and acidic residues" evidence="1">
    <location>
        <begin position="152"/>
        <end position="180"/>
    </location>
</feature>
<feature type="compositionally biased region" description="Basic and acidic residues" evidence="1">
    <location>
        <begin position="88"/>
        <end position="99"/>
    </location>
</feature>
<feature type="compositionally biased region" description="Polar residues" evidence="1">
    <location>
        <begin position="72"/>
        <end position="87"/>
    </location>
</feature>
<proteinExistence type="predicted"/>
<feature type="compositionally biased region" description="Basic and acidic residues" evidence="1">
    <location>
        <begin position="11"/>
        <end position="22"/>
    </location>
</feature>
<dbReference type="EMBL" id="JAVLET010000002">
    <property type="protein sequence ID" value="KAL0472810.1"/>
    <property type="molecule type" value="Genomic_DNA"/>
</dbReference>
<keyword evidence="3" id="KW-1185">Reference proteome</keyword>
<evidence type="ECO:0000313" key="2">
    <source>
        <dbReference type="EMBL" id="KAL0472810.1"/>
    </source>
</evidence>
<name>A0ABR3DJF0_NEUIN</name>
<feature type="region of interest" description="Disordered" evidence="1">
    <location>
        <begin position="1"/>
        <end position="180"/>
    </location>
</feature>
<protein>
    <submittedName>
        <fullName evidence="2">Uncharacterized protein</fullName>
    </submittedName>
</protein>
<accession>A0ABR3DJF0</accession>
<comment type="caution">
    <text evidence="2">The sequence shown here is derived from an EMBL/GenBank/DDBJ whole genome shotgun (WGS) entry which is preliminary data.</text>
</comment>
<evidence type="ECO:0000313" key="3">
    <source>
        <dbReference type="Proteomes" id="UP001451303"/>
    </source>
</evidence>